<keyword evidence="1" id="KW-0175">Coiled coil</keyword>
<evidence type="ECO:0000313" key="5">
    <source>
        <dbReference type="Proteomes" id="UP000799757"/>
    </source>
</evidence>
<feature type="coiled-coil region" evidence="1">
    <location>
        <begin position="524"/>
        <end position="635"/>
    </location>
</feature>
<dbReference type="Pfam" id="PF03456">
    <property type="entry name" value="uDENN"/>
    <property type="match status" value="1"/>
</dbReference>
<feature type="compositionally biased region" description="Basic and acidic residues" evidence="2">
    <location>
        <begin position="10"/>
        <end position="25"/>
    </location>
</feature>
<protein>
    <submittedName>
        <fullName evidence="4">DENN domain-containing protein</fullName>
    </submittedName>
</protein>
<feature type="compositionally biased region" description="Basic and acidic residues" evidence="2">
    <location>
        <begin position="872"/>
        <end position="886"/>
    </location>
</feature>
<dbReference type="PANTHER" id="PTHR12296">
    <property type="entry name" value="DENN DOMAIN-CONTAINING PROTEIN 4"/>
    <property type="match status" value="1"/>
</dbReference>
<feature type="region of interest" description="Disordered" evidence="2">
    <location>
        <begin position="1"/>
        <end position="27"/>
    </location>
</feature>
<gene>
    <name evidence="4" type="ORF">K505DRAFT_364935</name>
</gene>
<dbReference type="GO" id="GO:0031410">
    <property type="term" value="C:cytoplasmic vesicle"/>
    <property type="evidence" value="ECO:0007669"/>
    <property type="project" value="TreeGrafter"/>
</dbReference>
<dbReference type="AlphaFoldDB" id="A0A6A6X1X0"/>
<organism evidence="4 5">
    <name type="scientific">Melanomma pulvis-pyrius CBS 109.77</name>
    <dbReference type="NCBI Taxonomy" id="1314802"/>
    <lineage>
        <taxon>Eukaryota</taxon>
        <taxon>Fungi</taxon>
        <taxon>Dikarya</taxon>
        <taxon>Ascomycota</taxon>
        <taxon>Pezizomycotina</taxon>
        <taxon>Dothideomycetes</taxon>
        <taxon>Pleosporomycetidae</taxon>
        <taxon>Pleosporales</taxon>
        <taxon>Melanommataceae</taxon>
        <taxon>Melanomma</taxon>
    </lineage>
</organism>
<dbReference type="InterPro" id="IPR005113">
    <property type="entry name" value="uDENN_dom"/>
</dbReference>
<feature type="compositionally biased region" description="Low complexity" evidence="2">
    <location>
        <begin position="859"/>
        <end position="871"/>
    </location>
</feature>
<feature type="domain" description="UDENN" evidence="3">
    <location>
        <begin position="82"/>
        <end position="527"/>
    </location>
</feature>
<dbReference type="InterPro" id="IPR001194">
    <property type="entry name" value="cDENN_dom"/>
</dbReference>
<proteinExistence type="predicted"/>
<evidence type="ECO:0000256" key="2">
    <source>
        <dbReference type="SAM" id="MobiDB-lite"/>
    </source>
</evidence>
<accession>A0A6A6X1X0</accession>
<dbReference type="Proteomes" id="UP000799757">
    <property type="component" value="Unassembled WGS sequence"/>
</dbReference>
<dbReference type="InterPro" id="IPR043153">
    <property type="entry name" value="DENN_C"/>
</dbReference>
<dbReference type="PANTHER" id="PTHR12296:SF31">
    <property type="entry name" value="DENN (AEX-3) DOMAIN PROTEIN (AFU_ORTHOLOGUE AFUA_6G11200)"/>
    <property type="match status" value="1"/>
</dbReference>
<feature type="region of interest" description="Disordered" evidence="2">
    <location>
        <begin position="802"/>
        <end position="931"/>
    </location>
</feature>
<dbReference type="SMART" id="SM00799">
    <property type="entry name" value="DENN"/>
    <property type="match status" value="1"/>
</dbReference>
<feature type="compositionally biased region" description="Polar residues" evidence="2">
    <location>
        <begin position="818"/>
        <end position="833"/>
    </location>
</feature>
<dbReference type="Gene3D" id="3.40.50.11500">
    <property type="match status" value="1"/>
</dbReference>
<feature type="compositionally biased region" description="Polar residues" evidence="2">
    <location>
        <begin position="920"/>
        <end position="931"/>
    </location>
</feature>
<dbReference type="InterPro" id="IPR037516">
    <property type="entry name" value="Tripartite_DENN"/>
</dbReference>
<evidence type="ECO:0000313" key="4">
    <source>
        <dbReference type="EMBL" id="KAF2790208.1"/>
    </source>
</evidence>
<sequence length="931" mass="105236">MAPSLSLRPRTGERPPTRDQREQADHSLIIPSRTSSLHSRITQPLPSTLNVKQGARSPKTLTHAYMVCGVGREPSQWVKAPAPSQGKIGHMKGAVGTFWLPEILGSSPRLEQDNEIARSLHAAMRACFPHDVEICTGRSQPHCVHHSFVLQQDSSHTLYGIALRVWSRADEKRAETIRDLRKRIEPDFFDNSDETYWIPYCLSFLSRYPLYNLLGDYLRGMWIHWNKATNLFHAEEVSRILSFPAPRLNDLVRIDMKDYALCYQFPSSPTGFQNFAMWPLFTCLSIPNIVGVMEAAVSPTRRIIFVSHYPAMLTIASETVRFCVRVYEWSGLYVPVVHARHVKDLVQEPGPYILGVTSECRSLFTAPTDALVVDLDRNFVLTSSPPTALSAGQRTKMINRLTQAFNGEVAPTGVPQHLRSAYGGGKLIPAGQIIVMRGEVESIQDPDWWNQDAVMSVMDHVCEKLGRNTGMKAIFGGTVKKPLMTKVSMRHLNEIVRERNQYSRDAMEAWQDFINLKGRMDTELSKVSKRNNFLVEELESWKQQFLKFQAFAEQLTKETQELKVKIENHKRENRRLTSLIDQQKDDSARLTVRLSGTEKQRDDALEALVLQQEIAEELERERLRNKKELGALQHTNHAIGRQRDEAQRVVLHLRALIEGQTHHMEHIVKSLNANPDMTSYIEEGFEDVPEEDEEDIEEPEVPAKRSSQVGTIRGVAGVVDRNESRASTVEGKHLEGEDVTPDMEHRLLSGAAGRNSKRYSNSSMVDVADRHLRDKTDAIAYIIRNISEQCAAAVEGLQLAQQADSEDDNRSERRVSLGQRSSVDGRAQSTQGSDYGDDDMLRPERASSIPPTPDLIHRSSTSMSIASASTTPDRHSLQHRLHDDAPHVPTRIMEHDEEQLQEDLHADMVPVSKYAASPLTRPSRNNLRSVQ</sequence>
<name>A0A6A6X1X0_9PLEO</name>
<dbReference type="PROSITE" id="PS50211">
    <property type="entry name" value="DENN"/>
    <property type="match status" value="1"/>
</dbReference>
<evidence type="ECO:0000259" key="3">
    <source>
        <dbReference type="PROSITE" id="PS50211"/>
    </source>
</evidence>
<dbReference type="InterPro" id="IPR051696">
    <property type="entry name" value="DENN_Domain_GEFs"/>
</dbReference>
<dbReference type="EMBL" id="MU002087">
    <property type="protein sequence ID" value="KAF2790208.1"/>
    <property type="molecule type" value="Genomic_DNA"/>
</dbReference>
<dbReference type="GO" id="GO:0032483">
    <property type="term" value="P:regulation of Rab protein signal transduction"/>
    <property type="evidence" value="ECO:0007669"/>
    <property type="project" value="TreeGrafter"/>
</dbReference>
<dbReference type="OrthoDB" id="6019893at2759"/>
<keyword evidence="5" id="KW-1185">Reference proteome</keyword>
<dbReference type="Pfam" id="PF02141">
    <property type="entry name" value="DENN"/>
    <property type="match status" value="1"/>
</dbReference>
<evidence type="ECO:0000256" key="1">
    <source>
        <dbReference type="SAM" id="Coils"/>
    </source>
</evidence>
<dbReference type="SMART" id="SM00800">
    <property type="entry name" value="uDENN"/>
    <property type="match status" value="1"/>
</dbReference>
<reference evidence="4" key="1">
    <citation type="journal article" date="2020" name="Stud. Mycol.">
        <title>101 Dothideomycetes genomes: a test case for predicting lifestyles and emergence of pathogens.</title>
        <authorList>
            <person name="Haridas S."/>
            <person name="Albert R."/>
            <person name="Binder M."/>
            <person name="Bloem J."/>
            <person name="Labutti K."/>
            <person name="Salamov A."/>
            <person name="Andreopoulos B."/>
            <person name="Baker S."/>
            <person name="Barry K."/>
            <person name="Bills G."/>
            <person name="Bluhm B."/>
            <person name="Cannon C."/>
            <person name="Castanera R."/>
            <person name="Culley D."/>
            <person name="Daum C."/>
            <person name="Ezra D."/>
            <person name="Gonzalez J."/>
            <person name="Henrissat B."/>
            <person name="Kuo A."/>
            <person name="Liang C."/>
            <person name="Lipzen A."/>
            <person name="Lutzoni F."/>
            <person name="Magnuson J."/>
            <person name="Mondo S."/>
            <person name="Nolan M."/>
            <person name="Ohm R."/>
            <person name="Pangilinan J."/>
            <person name="Park H.-J."/>
            <person name="Ramirez L."/>
            <person name="Alfaro M."/>
            <person name="Sun H."/>
            <person name="Tritt A."/>
            <person name="Yoshinaga Y."/>
            <person name="Zwiers L.-H."/>
            <person name="Turgeon B."/>
            <person name="Goodwin S."/>
            <person name="Spatafora J."/>
            <person name="Crous P."/>
            <person name="Grigoriev I."/>
        </authorList>
    </citation>
    <scope>NUCLEOTIDE SEQUENCE</scope>
    <source>
        <strain evidence="4">CBS 109.77</strain>
    </source>
</reference>